<evidence type="ECO:0000256" key="1">
    <source>
        <dbReference type="ARBA" id="ARBA00023242"/>
    </source>
</evidence>
<feature type="domain" description="Xylanolytic transcriptional activator regulatory" evidence="3">
    <location>
        <begin position="268"/>
        <end position="340"/>
    </location>
</feature>
<feature type="compositionally biased region" description="Low complexity" evidence="2">
    <location>
        <begin position="61"/>
        <end position="72"/>
    </location>
</feature>
<keyword evidence="5" id="KW-1185">Reference proteome</keyword>
<dbReference type="PANTHER" id="PTHR46910">
    <property type="entry name" value="TRANSCRIPTION FACTOR PDR1"/>
    <property type="match status" value="1"/>
</dbReference>
<proteinExistence type="predicted"/>
<evidence type="ECO:0000313" key="5">
    <source>
        <dbReference type="Proteomes" id="UP000250266"/>
    </source>
</evidence>
<evidence type="ECO:0000256" key="2">
    <source>
        <dbReference type="SAM" id="MobiDB-lite"/>
    </source>
</evidence>
<feature type="region of interest" description="Disordered" evidence="2">
    <location>
        <begin position="50"/>
        <end position="72"/>
    </location>
</feature>
<keyword evidence="1" id="KW-0539">Nucleus</keyword>
<dbReference type="Pfam" id="PF04082">
    <property type="entry name" value="Fungal_trans"/>
    <property type="match status" value="1"/>
</dbReference>
<accession>A0A8E2JER6</accession>
<dbReference type="Proteomes" id="UP000250266">
    <property type="component" value="Unassembled WGS sequence"/>
</dbReference>
<gene>
    <name evidence="4" type="ORF">K432DRAFT_405689</name>
</gene>
<dbReference type="GO" id="GO:0003677">
    <property type="term" value="F:DNA binding"/>
    <property type="evidence" value="ECO:0007669"/>
    <property type="project" value="InterPro"/>
</dbReference>
<dbReference type="EMBL" id="KV745011">
    <property type="protein sequence ID" value="OCK79324.1"/>
    <property type="molecule type" value="Genomic_DNA"/>
</dbReference>
<name>A0A8E2JER6_9PEZI</name>
<dbReference type="GO" id="GO:0008270">
    <property type="term" value="F:zinc ion binding"/>
    <property type="evidence" value="ECO:0007669"/>
    <property type="project" value="InterPro"/>
</dbReference>
<reference evidence="4 5" key="1">
    <citation type="journal article" date="2016" name="Nat. Commun.">
        <title>Ectomycorrhizal ecology is imprinted in the genome of the dominant symbiotic fungus Cenococcum geophilum.</title>
        <authorList>
            <consortium name="DOE Joint Genome Institute"/>
            <person name="Peter M."/>
            <person name="Kohler A."/>
            <person name="Ohm R.A."/>
            <person name="Kuo A."/>
            <person name="Krutzmann J."/>
            <person name="Morin E."/>
            <person name="Arend M."/>
            <person name="Barry K.W."/>
            <person name="Binder M."/>
            <person name="Choi C."/>
            <person name="Clum A."/>
            <person name="Copeland A."/>
            <person name="Grisel N."/>
            <person name="Haridas S."/>
            <person name="Kipfer T."/>
            <person name="LaButti K."/>
            <person name="Lindquist E."/>
            <person name="Lipzen A."/>
            <person name="Maire R."/>
            <person name="Meier B."/>
            <person name="Mihaltcheva S."/>
            <person name="Molinier V."/>
            <person name="Murat C."/>
            <person name="Poggeler S."/>
            <person name="Quandt C.A."/>
            <person name="Sperisen C."/>
            <person name="Tritt A."/>
            <person name="Tisserant E."/>
            <person name="Crous P.W."/>
            <person name="Henrissat B."/>
            <person name="Nehls U."/>
            <person name="Egli S."/>
            <person name="Spatafora J.W."/>
            <person name="Grigoriev I.V."/>
            <person name="Martin F.M."/>
        </authorList>
    </citation>
    <scope>NUCLEOTIDE SEQUENCE [LARGE SCALE GENOMIC DNA]</scope>
    <source>
        <strain evidence="4 5">CBS 459.81</strain>
    </source>
</reference>
<dbReference type="InterPro" id="IPR007219">
    <property type="entry name" value="XnlR_reg_dom"/>
</dbReference>
<dbReference type="InterPro" id="IPR050987">
    <property type="entry name" value="AtrR-like"/>
</dbReference>
<evidence type="ECO:0000313" key="4">
    <source>
        <dbReference type="EMBL" id="OCK79324.1"/>
    </source>
</evidence>
<dbReference type="OrthoDB" id="3266505at2759"/>
<dbReference type="GO" id="GO:0003700">
    <property type="term" value="F:DNA-binding transcription factor activity"/>
    <property type="evidence" value="ECO:0007669"/>
    <property type="project" value="InterPro"/>
</dbReference>
<organism evidence="4 5">
    <name type="scientific">Lepidopterella palustris CBS 459.81</name>
    <dbReference type="NCBI Taxonomy" id="1314670"/>
    <lineage>
        <taxon>Eukaryota</taxon>
        <taxon>Fungi</taxon>
        <taxon>Dikarya</taxon>
        <taxon>Ascomycota</taxon>
        <taxon>Pezizomycotina</taxon>
        <taxon>Dothideomycetes</taxon>
        <taxon>Pleosporomycetidae</taxon>
        <taxon>Mytilinidiales</taxon>
        <taxon>Argynnaceae</taxon>
        <taxon>Lepidopterella</taxon>
    </lineage>
</organism>
<dbReference type="GO" id="GO:0006351">
    <property type="term" value="P:DNA-templated transcription"/>
    <property type="evidence" value="ECO:0007669"/>
    <property type="project" value="InterPro"/>
</dbReference>
<evidence type="ECO:0000259" key="3">
    <source>
        <dbReference type="SMART" id="SM00906"/>
    </source>
</evidence>
<sequence>MKDPANPPHFDFSNHNPGNMSESMLEIMARVSSLEREYNAMKNHISTAVDGDDAACSPDRATTTSSPTSSTISAISLPESERFHSASCLFTPIEVVNSTAAREDGKHPDYSVSSMETAYPSPKKVFWLNLQPVAPQSLESMEQETRMYDTAVLRRSFDIFFSHQNQHIPCVNEKQFRAQFDSFLQNDSEGSADQHQFVALVNLIHAQIVFLTGDWTDASKVPPAWDEFCRAENILNQLTWLGSGNILTIQCLLIKGLYLLYIENSDAAYNAMSQVVRLCFKLGLHDQSSWNCDSLELATRQKLFWTIFFLDRYISFNNGAPYLLRECDFDVELPELLPEESLDRSPVPFLSAAVKWAQLCSEIWDTVFAKKAQKAAVSEEFVASMDARILYSISRLPQHLQWANNRHRLKGTTDVPFYVLRQTVILHLLNNQLRLLLRQESILGQKYSIATANECVEIASNTIEALYDYHGIQQPIGRFASVFYSVSALLHLACIILGDHDSQKTRANAIEAFNKGLIMLQDLYPTFVLARHTFQRLCRIIDTVKRAMLKFNNTELQDPKEFPVPNLAATGFPQTTGFWSQDQPIDPNGDMIAQMSNGFSDSFWPTGVRVGWTTDELNVFCMDDDLRRLCDISGL</sequence>
<dbReference type="SMART" id="SM00906">
    <property type="entry name" value="Fungal_trans"/>
    <property type="match status" value="1"/>
</dbReference>
<dbReference type="CDD" id="cd12148">
    <property type="entry name" value="fungal_TF_MHR"/>
    <property type="match status" value="1"/>
</dbReference>
<protein>
    <recommendedName>
        <fullName evidence="3">Xylanolytic transcriptional activator regulatory domain-containing protein</fullName>
    </recommendedName>
</protein>
<dbReference type="PANTHER" id="PTHR46910:SF11">
    <property type="entry name" value="ZN(2)-C6 FUNGAL-TYPE DOMAIN-CONTAINING PROTEIN"/>
    <property type="match status" value="1"/>
</dbReference>
<dbReference type="AlphaFoldDB" id="A0A8E2JER6"/>